<proteinExistence type="predicted"/>
<feature type="transmembrane region" description="Helical" evidence="1">
    <location>
        <begin position="62"/>
        <end position="84"/>
    </location>
</feature>
<dbReference type="NCBIfam" id="NF037970">
    <property type="entry name" value="vanZ_1"/>
    <property type="match status" value="1"/>
</dbReference>
<feature type="transmembrane region" description="Helical" evidence="1">
    <location>
        <begin position="39"/>
        <end position="55"/>
    </location>
</feature>
<evidence type="ECO:0000313" key="3">
    <source>
        <dbReference type="EMBL" id="RZO24252.1"/>
    </source>
</evidence>
<dbReference type="EMBL" id="SHBK01000013">
    <property type="protein sequence ID" value="RZO24252.1"/>
    <property type="molecule type" value="Genomic_DNA"/>
</dbReference>
<dbReference type="InterPro" id="IPR006976">
    <property type="entry name" value="VanZ-like"/>
</dbReference>
<keyword evidence="1" id="KW-0472">Membrane</keyword>
<dbReference type="Pfam" id="PF04892">
    <property type="entry name" value="VanZ"/>
    <property type="match status" value="1"/>
</dbReference>
<evidence type="ECO:0000256" key="1">
    <source>
        <dbReference type="SAM" id="Phobius"/>
    </source>
</evidence>
<keyword evidence="1" id="KW-0812">Transmembrane</keyword>
<accession>A0A520MSP9</accession>
<evidence type="ECO:0000259" key="2">
    <source>
        <dbReference type="Pfam" id="PF04892"/>
    </source>
</evidence>
<dbReference type="Proteomes" id="UP000316449">
    <property type="component" value="Unassembled WGS sequence"/>
</dbReference>
<dbReference type="PANTHER" id="PTHR28008:SF1">
    <property type="entry name" value="DOMAIN PROTEIN, PUTATIVE (AFU_ORTHOLOGUE AFUA_3G10980)-RELATED"/>
    <property type="match status" value="1"/>
</dbReference>
<sequence length="116" mass="13541">MQIIQHSFRIILGISVVLISTLSMQEIEVQPSLNFSDKLLHFLCFLYLTTVAWLSRIISKEFSLYVIVLAYGILIEILQIYIPYRSFEFLDIFADFLGVLAGSFLINFFKDLYPKY</sequence>
<dbReference type="AlphaFoldDB" id="A0A520MSP9"/>
<organism evidence="3 4">
    <name type="scientific">SAR86 cluster bacterium</name>
    <dbReference type="NCBI Taxonomy" id="2030880"/>
    <lineage>
        <taxon>Bacteria</taxon>
        <taxon>Pseudomonadati</taxon>
        <taxon>Pseudomonadota</taxon>
        <taxon>Gammaproteobacteria</taxon>
        <taxon>SAR86 cluster</taxon>
    </lineage>
</organism>
<reference evidence="3 4" key="1">
    <citation type="submission" date="2019-02" db="EMBL/GenBank/DDBJ databases">
        <title>Prokaryotic population dynamics and viral predation in marine succession experiment using metagenomics: the confinement effect.</title>
        <authorList>
            <person name="Haro-Moreno J.M."/>
            <person name="Rodriguez-Valera F."/>
            <person name="Lopez-Perez M."/>
        </authorList>
    </citation>
    <scope>NUCLEOTIDE SEQUENCE [LARGE SCALE GENOMIC DNA]</scope>
    <source>
        <strain evidence="3">MED-G165</strain>
    </source>
</reference>
<evidence type="ECO:0000313" key="4">
    <source>
        <dbReference type="Proteomes" id="UP000316449"/>
    </source>
</evidence>
<comment type="caution">
    <text evidence="3">The sequence shown here is derived from an EMBL/GenBank/DDBJ whole genome shotgun (WGS) entry which is preliminary data.</text>
</comment>
<keyword evidence="1" id="KW-1133">Transmembrane helix</keyword>
<protein>
    <recommendedName>
        <fullName evidence="2">VanZ-like domain-containing protein</fullName>
    </recommendedName>
</protein>
<feature type="domain" description="VanZ-like" evidence="2">
    <location>
        <begin position="33"/>
        <end position="109"/>
    </location>
</feature>
<dbReference type="PANTHER" id="PTHR28008">
    <property type="entry name" value="DOMAIN PROTEIN, PUTATIVE (AFU_ORTHOLOGUE AFUA_3G10980)-RELATED"/>
    <property type="match status" value="1"/>
</dbReference>
<name>A0A520MSP9_9GAMM</name>
<gene>
    <name evidence="3" type="ORF">EVA98_01700</name>
</gene>
<feature type="transmembrane region" description="Helical" evidence="1">
    <location>
        <begin position="90"/>
        <end position="109"/>
    </location>
</feature>
<feature type="transmembrane region" description="Helical" evidence="1">
    <location>
        <begin position="7"/>
        <end position="27"/>
    </location>
</feature>